<organism evidence="2 3">
    <name type="scientific">Apiospora saccharicola</name>
    <dbReference type="NCBI Taxonomy" id="335842"/>
    <lineage>
        <taxon>Eukaryota</taxon>
        <taxon>Fungi</taxon>
        <taxon>Dikarya</taxon>
        <taxon>Ascomycota</taxon>
        <taxon>Pezizomycotina</taxon>
        <taxon>Sordariomycetes</taxon>
        <taxon>Xylariomycetidae</taxon>
        <taxon>Amphisphaeriales</taxon>
        <taxon>Apiosporaceae</taxon>
        <taxon>Apiospora</taxon>
    </lineage>
</organism>
<feature type="region of interest" description="Disordered" evidence="1">
    <location>
        <begin position="1"/>
        <end position="53"/>
    </location>
</feature>
<evidence type="ECO:0000313" key="3">
    <source>
        <dbReference type="Proteomes" id="UP001446871"/>
    </source>
</evidence>
<evidence type="ECO:0000313" key="2">
    <source>
        <dbReference type="EMBL" id="KAK8057641.1"/>
    </source>
</evidence>
<protein>
    <submittedName>
        <fullName evidence="2">Uncharacterized protein</fullName>
    </submittedName>
</protein>
<proteinExistence type="predicted"/>
<keyword evidence="3" id="KW-1185">Reference proteome</keyword>
<reference evidence="2 3" key="1">
    <citation type="submission" date="2023-01" db="EMBL/GenBank/DDBJ databases">
        <title>Analysis of 21 Apiospora genomes using comparative genomics revels a genus with tremendous synthesis potential of carbohydrate active enzymes and secondary metabolites.</title>
        <authorList>
            <person name="Sorensen T."/>
        </authorList>
    </citation>
    <scope>NUCLEOTIDE SEQUENCE [LARGE SCALE GENOMIC DNA]</scope>
    <source>
        <strain evidence="2 3">CBS 83171</strain>
    </source>
</reference>
<dbReference type="Proteomes" id="UP001446871">
    <property type="component" value="Unassembled WGS sequence"/>
</dbReference>
<comment type="caution">
    <text evidence="2">The sequence shown here is derived from an EMBL/GenBank/DDBJ whole genome shotgun (WGS) entry which is preliminary data.</text>
</comment>
<accession>A0ABR1UFG1</accession>
<name>A0ABR1UFG1_9PEZI</name>
<dbReference type="EMBL" id="JAQQWM010000007">
    <property type="protein sequence ID" value="KAK8057641.1"/>
    <property type="molecule type" value="Genomic_DNA"/>
</dbReference>
<evidence type="ECO:0000256" key="1">
    <source>
        <dbReference type="SAM" id="MobiDB-lite"/>
    </source>
</evidence>
<feature type="compositionally biased region" description="Pro residues" evidence="1">
    <location>
        <begin position="25"/>
        <end position="47"/>
    </location>
</feature>
<gene>
    <name evidence="2" type="ORF">PG996_011578</name>
</gene>
<sequence>MTASNTVQPGDKNQAAIPDKDTADTPPPLPPSVADSPPPPPPPPPQQPQDTVVSETLIIGVIAAYPLHVQPYGYAEEKKKKKKEKKYHPTTTNLAATATRLRPGARAAGYGGGDGW</sequence>